<accession>A0A3M2LVJ4</accession>
<comment type="subcellular location">
    <subcellularLocation>
        <location evidence="1">Membrane</location>
        <topology evidence="1">Multi-pass membrane protein</topology>
    </subcellularLocation>
</comment>
<organism evidence="9 10">
    <name type="scientific">Actinomadura harenae</name>
    <dbReference type="NCBI Taxonomy" id="2483351"/>
    <lineage>
        <taxon>Bacteria</taxon>
        <taxon>Bacillati</taxon>
        <taxon>Actinomycetota</taxon>
        <taxon>Actinomycetes</taxon>
        <taxon>Streptosporangiales</taxon>
        <taxon>Thermomonosporaceae</taxon>
        <taxon>Actinomadura</taxon>
    </lineage>
</organism>
<reference evidence="9 10" key="1">
    <citation type="submission" date="2018-10" db="EMBL/GenBank/DDBJ databases">
        <title>Isolation from soil.</title>
        <authorList>
            <person name="Hu J."/>
        </authorList>
    </citation>
    <scope>NUCLEOTIDE SEQUENCE [LARGE SCALE GENOMIC DNA]</scope>
    <source>
        <strain evidence="9 10">NEAU-Ht49</strain>
    </source>
</reference>
<dbReference type="AlphaFoldDB" id="A0A3M2LVJ4"/>
<dbReference type="Pfam" id="PF01694">
    <property type="entry name" value="Rhomboid"/>
    <property type="match status" value="1"/>
</dbReference>
<keyword evidence="4" id="KW-0378">Hydrolase</keyword>
<evidence type="ECO:0000256" key="3">
    <source>
        <dbReference type="ARBA" id="ARBA00022692"/>
    </source>
</evidence>
<feature type="domain" description="Peptidase S54 rhomboid" evidence="8">
    <location>
        <begin position="123"/>
        <end position="260"/>
    </location>
</feature>
<feature type="transmembrane region" description="Helical" evidence="7">
    <location>
        <begin position="220"/>
        <end position="240"/>
    </location>
</feature>
<evidence type="ECO:0000256" key="4">
    <source>
        <dbReference type="ARBA" id="ARBA00022801"/>
    </source>
</evidence>
<evidence type="ECO:0000256" key="7">
    <source>
        <dbReference type="SAM" id="Phobius"/>
    </source>
</evidence>
<evidence type="ECO:0000256" key="2">
    <source>
        <dbReference type="ARBA" id="ARBA00009045"/>
    </source>
</evidence>
<evidence type="ECO:0000259" key="8">
    <source>
        <dbReference type="Pfam" id="PF01694"/>
    </source>
</evidence>
<evidence type="ECO:0000313" key="10">
    <source>
        <dbReference type="Proteomes" id="UP000282674"/>
    </source>
</evidence>
<feature type="transmembrane region" description="Helical" evidence="7">
    <location>
        <begin position="195"/>
        <end position="213"/>
    </location>
</feature>
<keyword evidence="9" id="KW-0645">Protease</keyword>
<dbReference type="InterPro" id="IPR022764">
    <property type="entry name" value="Peptidase_S54_rhomboid_dom"/>
</dbReference>
<dbReference type="EMBL" id="RFFG01000042">
    <property type="protein sequence ID" value="RMI41491.1"/>
    <property type="molecule type" value="Genomic_DNA"/>
</dbReference>
<dbReference type="PANTHER" id="PTHR43731:SF14">
    <property type="entry name" value="PRESENILIN-ASSOCIATED RHOMBOID-LIKE PROTEIN, MITOCHONDRIAL"/>
    <property type="match status" value="1"/>
</dbReference>
<dbReference type="GO" id="GO:0016020">
    <property type="term" value="C:membrane"/>
    <property type="evidence" value="ECO:0007669"/>
    <property type="project" value="UniProtKB-SubCell"/>
</dbReference>
<comment type="similarity">
    <text evidence="2">Belongs to the peptidase S54 family.</text>
</comment>
<name>A0A3M2LVJ4_9ACTN</name>
<dbReference type="PANTHER" id="PTHR43731">
    <property type="entry name" value="RHOMBOID PROTEASE"/>
    <property type="match status" value="1"/>
</dbReference>
<gene>
    <name evidence="9" type="ORF">EBO15_22965</name>
</gene>
<dbReference type="GO" id="GO:0006508">
    <property type="term" value="P:proteolysis"/>
    <property type="evidence" value="ECO:0007669"/>
    <property type="project" value="UniProtKB-KW"/>
</dbReference>
<dbReference type="InterPro" id="IPR050925">
    <property type="entry name" value="Rhomboid_protease_S54"/>
</dbReference>
<evidence type="ECO:0000313" key="9">
    <source>
        <dbReference type="EMBL" id="RMI41491.1"/>
    </source>
</evidence>
<dbReference type="SUPFAM" id="SSF144091">
    <property type="entry name" value="Rhomboid-like"/>
    <property type="match status" value="1"/>
</dbReference>
<feature type="transmembrane region" description="Helical" evidence="7">
    <location>
        <begin position="171"/>
        <end position="189"/>
    </location>
</feature>
<evidence type="ECO:0000256" key="6">
    <source>
        <dbReference type="ARBA" id="ARBA00023136"/>
    </source>
</evidence>
<keyword evidence="5 7" id="KW-1133">Transmembrane helix</keyword>
<feature type="transmembrane region" description="Helical" evidence="7">
    <location>
        <begin position="142"/>
        <end position="159"/>
    </location>
</feature>
<proteinExistence type="inferred from homology"/>
<dbReference type="InterPro" id="IPR035952">
    <property type="entry name" value="Rhomboid-like_sf"/>
</dbReference>
<dbReference type="Gene3D" id="1.20.1540.10">
    <property type="entry name" value="Rhomboid-like"/>
    <property type="match status" value="1"/>
</dbReference>
<keyword evidence="3 7" id="KW-0812">Transmembrane</keyword>
<evidence type="ECO:0000256" key="1">
    <source>
        <dbReference type="ARBA" id="ARBA00004141"/>
    </source>
</evidence>
<evidence type="ECO:0000256" key="5">
    <source>
        <dbReference type="ARBA" id="ARBA00022989"/>
    </source>
</evidence>
<feature type="transmembrane region" description="Helical" evidence="7">
    <location>
        <begin position="269"/>
        <end position="288"/>
    </location>
</feature>
<feature type="transmembrane region" description="Helical" evidence="7">
    <location>
        <begin position="246"/>
        <end position="262"/>
    </location>
</feature>
<sequence>MSTDQQPAPETPVPTCYRHPGREAHLRCNRCDRYICPDCMRDAAVGHQCPECVAEGHKGTRRPRAAAMSRRPSDMPVVTYALIAACVLAYIGEIASEKVVTDFMMLGAWTHPDGQLAAGVLDGEWYRLITSVFLHEPLKGNGFGFTHILLNMWALYVLGPPLEAALGKARYLSLYLLSGLGGNILLLLVDPYASAVGASGAIFGLFGAFFVVARRSGAPTGPILFLLAINLIFTFSVSGISWEGHVGGLVTGLAIGFVYAYAPAVRQRWLHIAAPLGVLALFVVLVLVKAATFTTGIGTGTGLT</sequence>
<dbReference type="RefSeq" id="WP_122196490.1">
    <property type="nucleotide sequence ID" value="NZ_JBHSKC010000045.1"/>
</dbReference>
<protein>
    <submittedName>
        <fullName evidence="9">Rhomboid family intramembrane serine protease</fullName>
    </submittedName>
</protein>
<dbReference type="GO" id="GO:0004252">
    <property type="term" value="F:serine-type endopeptidase activity"/>
    <property type="evidence" value="ECO:0007669"/>
    <property type="project" value="InterPro"/>
</dbReference>
<dbReference type="OrthoDB" id="9807874at2"/>
<keyword evidence="10" id="KW-1185">Reference proteome</keyword>
<comment type="caution">
    <text evidence="9">The sequence shown here is derived from an EMBL/GenBank/DDBJ whole genome shotgun (WGS) entry which is preliminary data.</text>
</comment>
<feature type="transmembrane region" description="Helical" evidence="7">
    <location>
        <begin position="77"/>
        <end position="96"/>
    </location>
</feature>
<keyword evidence="6 7" id="KW-0472">Membrane</keyword>
<dbReference type="Proteomes" id="UP000282674">
    <property type="component" value="Unassembled WGS sequence"/>
</dbReference>